<dbReference type="SUPFAM" id="SSF55103">
    <property type="entry name" value="FAD-linked oxidases, C-terminal domain"/>
    <property type="match status" value="1"/>
</dbReference>
<dbReference type="EMBL" id="LNYL01000019">
    <property type="protein sequence ID" value="KTD30013.1"/>
    <property type="molecule type" value="Genomic_DNA"/>
</dbReference>
<dbReference type="Proteomes" id="UP000054908">
    <property type="component" value="Unassembled WGS sequence"/>
</dbReference>
<dbReference type="GO" id="GO:0019139">
    <property type="term" value="F:cytokinin dehydrogenase activity"/>
    <property type="evidence" value="ECO:0007669"/>
    <property type="project" value="InterPro"/>
</dbReference>
<dbReference type="PROSITE" id="PS51387">
    <property type="entry name" value="FAD_PCMH"/>
    <property type="match status" value="1"/>
</dbReference>
<dbReference type="RefSeq" id="WP_058451523.1">
    <property type="nucleotide sequence ID" value="NZ_CAAAIB010000021.1"/>
</dbReference>
<comment type="cofactor">
    <cofactor evidence="1">
        <name>FAD</name>
        <dbReference type="ChEBI" id="CHEBI:57692"/>
    </cofactor>
</comment>
<sequence length="464" mass="51993">MQQIPWSMQQIKQCEKETGQAMLSDEHTLVFYAQDFGKLTQSIPAAACIPPSTEKIQAILAYASQHKLPVTIRGNGLSQGGQSLSVNGLTLHLEQLNAVLDKESDAIWVEANTSWAQLLDVSLKSAQIPYVLPYNCHLSIGGVLSVGGVGASSFKWGSVTAHVKALEVVLAHGEKQIVDSRSPLFHACLSGQGQFAVMTKACVRLRSCQNKVRTFFLVYADKEQWLNDLIELKNKADYIEAFCSPSVQGAKLVFDKRVPFAQWLFAIHASVEYDNNPPEFTALSKNLRPWKLLHKQDESIHSYLHRHDSRFEAMKITGQWDLLHPWYECFVPSNLLANSLDEVLAELPLHYATVLQIVPIASQQQTGFLMLPKTKDIFALMILNPGVNPALLASCLQAMNALDARFLKLGGKRYLSGYLGRDLPKSYWENHFGVLYEEWRNCKKEFDSNQVFTSLLHSIESDSL</sequence>
<dbReference type="AlphaFoldDB" id="A0A0W0WCD5"/>
<keyword evidence="5" id="KW-0560">Oxidoreductase</keyword>
<evidence type="ECO:0000259" key="6">
    <source>
        <dbReference type="PROSITE" id="PS51387"/>
    </source>
</evidence>
<reference evidence="7 8" key="1">
    <citation type="submission" date="2015-11" db="EMBL/GenBank/DDBJ databases">
        <title>Genomic analysis of 38 Legionella species identifies large and diverse effector repertoires.</title>
        <authorList>
            <person name="Burstein D."/>
            <person name="Amaro F."/>
            <person name="Zusman T."/>
            <person name="Lifshitz Z."/>
            <person name="Cohen O."/>
            <person name="Gilbert J.A."/>
            <person name="Pupko T."/>
            <person name="Shuman H.A."/>
            <person name="Segal G."/>
        </authorList>
    </citation>
    <scope>NUCLEOTIDE SEQUENCE [LARGE SCALE GENOMIC DNA]</scope>
    <source>
        <strain evidence="7 8">PX-1-G2-E2</strain>
    </source>
</reference>
<name>A0A0W0WCD5_9GAMM</name>
<dbReference type="GO" id="GO:0071949">
    <property type="term" value="F:FAD binding"/>
    <property type="evidence" value="ECO:0007669"/>
    <property type="project" value="InterPro"/>
</dbReference>
<dbReference type="InterPro" id="IPR036318">
    <property type="entry name" value="FAD-bd_PCMH-like_sf"/>
</dbReference>
<dbReference type="Gene3D" id="3.30.43.10">
    <property type="entry name" value="Uridine Diphospho-n-acetylenolpyruvylglucosamine Reductase, domain 2"/>
    <property type="match status" value="1"/>
</dbReference>
<evidence type="ECO:0000256" key="2">
    <source>
        <dbReference type="ARBA" id="ARBA00005466"/>
    </source>
</evidence>
<dbReference type="PANTHER" id="PTHR13878">
    <property type="entry name" value="GULONOLACTONE OXIDASE"/>
    <property type="match status" value="1"/>
</dbReference>
<evidence type="ECO:0000256" key="5">
    <source>
        <dbReference type="ARBA" id="ARBA00023002"/>
    </source>
</evidence>
<keyword evidence="8" id="KW-1185">Reference proteome</keyword>
<dbReference type="Gene3D" id="3.40.462.10">
    <property type="entry name" value="FAD-linked oxidases, C-terminal domain"/>
    <property type="match status" value="1"/>
</dbReference>
<dbReference type="InterPro" id="IPR050432">
    <property type="entry name" value="FAD-linked_Oxidoreductases_BP"/>
</dbReference>
<feature type="domain" description="FAD-binding PCMH-type" evidence="6">
    <location>
        <begin position="40"/>
        <end position="208"/>
    </location>
</feature>
<gene>
    <name evidence="7" type="ORF">Lmac_0700</name>
</gene>
<evidence type="ECO:0000256" key="4">
    <source>
        <dbReference type="ARBA" id="ARBA00022827"/>
    </source>
</evidence>
<dbReference type="PATRIC" id="fig|466.6.peg.754"/>
<dbReference type="InterPro" id="IPR016166">
    <property type="entry name" value="FAD-bd_PCMH"/>
</dbReference>
<evidence type="ECO:0000313" key="7">
    <source>
        <dbReference type="EMBL" id="KTD30013.1"/>
    </source>
</evidence>
<protein>
    <submittedName>
        <fullName evidence="7">Cytokinin oxidase</fullName>
    </submittedName>
</protein>
<dbReference type="OrthoDB" id="6278354at2"/>
<dbReference type="PANTHER" id="PTHR13878:SF53">
    <property type="entry name" value="CYTOKININ DEHYDROGENASE 6"/>
    <property type="match status" value="1"/>
</dbReference>
<keyword evidence="3" id="KW-0285">Flavoprotein</keyword>
<accession>A0A0W0WCD5</accession>
<evidence type="ECO:0000256" key="1">
    <source>
        <dbReference type="ARBA" id="ARBA00001974"/>
    </source>
</evidence>
<evidence type="ECO:0000313" key="8">
    <source>
        <dbReference type="Proteomes" id="UP000054908"/>
    </source>
</evidence>
<dbReference type="SUPFAM" id="SSF56176">
    <property type="entry name" value="FAD-binding/transporter-associated domain-like"/>
    <property type="match status" value="1"/>
</dbReference>
<proteinExistence type="inferred from homology"/>
<dbReference type="GO" id="GO:0009690">
    <property type="term" value="P:cytokinin metabolic process"/>
    <property type="evidence" value="ECO:0007669"/>
    <property type="project" value="InterPro"/>
</dbReference>
<dbReference type="InterPro" id="IPR016170">
    <property type="entry name" value="Cytok_DH_C_sf"/>
</dbReference>
<comment type="caution">
    <text evidence="7">The sequence shown here is derived from an EMBL/GenBank/DDBJ whole genome shotgun (WGS) entry which is preliminary data.</text>
</comment>
<dbReference type="InterPro" id="IPR016164">
    <property type="entry name" value="FAD-linked_Oxase-like_C"/>
</dbReference>
<dbReference type="InterPro" id="IPR016169">
    <property type="entry name" value="FAD-bd_PCMH_sub2"/>
</dbReference>
<dbReference type="Pfam" id="PF01565">
    <property type="entry name" value="FAD_binding_4"/>
    <property type="match status" value="1"/>
</dbReference>
<dbReference type="STRING" id="466.Lmac_0700"/>
<evidence type="ECO:0000256" key="3">
    <source>
        <dbReference type="ARBA" id="ARBA00022630"/>
    </source>
</evidence>
<dbReference type="Gene3D" id="3.30.465.10">
    <property type="match status" value="1"/>
</dbReference>
<dbReference type="InterPro" id="IPR006094">
    <property type="entry name" value="Oxid_FAD_bind_N"/>
</dbReference>
<dbReference type="InterPro" id="IPR016167">
    <property type="entry name" value="FAD-bd_PCMH_sub1"/>
</dbReference>
<dbReference type="InterPro" id="IPR015345">
    <property type="entry name" value="Cytokinin_DH_FAD/cytokin-bd"/>
</dbReference>
<dbReference type="Pfam" id="PF09265">
    <property type="entry name" value="Cytokin-bind"/>
    <property type="match status" value="1"/>
</dbReference>
<organism evidence="7 8">
    <name type="scientific">Legionella maceachernii</name>
    <dbReference type="NCBI Taxonomy" id="466"/>
    <lineage>
        <taxon>Bacteria</taxon>
        <taxon>Pseudomonadati</taxon>
        <taxon>Pseudomonadota</taxon>
        <taxon>Gammaproteobacteria</taxon>
        <taxon>Legionellales</taxon>
        <taxon>Legionellaceae</taxon>
        <taxon>Legionella</taxon>
    </lineage>
</organism>
<comment type="similarity">
    <text evidence="2">Belongs to the oxygen-dependent FAD-linked oxidoreductase family.</text>
</comment>
<keyword evidence="4" id="KW-0274">FAD</keyword>